<evidence type="ECO:0000256" key="2">
    <source>
        <dbReference type="SAM" id="MobiDB-lite"/>
    </source>
</evidence>
<accession>A0A2J6RAL1</accession>
<dbReference type="OrthoDB" id="407298at2759"/>
<sequence>MFEQHNSPSTFDEKVPIDSQRTVKNESSQRKKILFLTSSEYGQANVILAVAYELLLRQGYEIHIASFAPLQRRIDDLNALISKNAIPATFHTIAGPSLSQCLEQKDEFIGPYPPGIRGALKTYRVTLPSMATAYNEAQYMAGYESCLKILSSVEPDLIVVEPMLDQGLDACKKLSRRYVVLSPNTFQELLRYKQPKHKILCRNPAISAGFSYPVPRHLIPANAALHFGMILTLVASSKIKKMLSIRKAHGLSELPSSFQLWQPENHYLVPSAPESEYPCSVPSNVTPCGPILLPTASVGEADPELNSWLQRGPTILINLGSMLRMDEAMTREFAEGLKIVLDQRPEVQVIWKIRKSGGLPILSPGKRETGSQQKHTTTDPLDVLSEDIQTGRVKVLNWISVEPLALLQSGRIVCSVHHGGSNSFHEALSTGVPQVIVPCWLDTIDFANRVEWLGIGVHGSRRTAPSVKSGELSQALLKVLGDGPDASRMNEKARELAEVTGRIGGRKRACEKIIELLEKS</sequence>
<evidence type="ECO:0000259" key="3">
    <source>
        <dbReference type="Pfam" id="PF06722"/>
    </source>
</evidence>
<dbReference type="Proteomes" id="UP000235786">
    <property type="component" value="Unassembled WGS sequence"/>
</dbReference>
<dbReference type="SUPFAM" id="SSF53756">
    <property type="entry name" value="UDP-Glycosyltransferase/glycogen phosphorylase"/>
    <property type="match status" value="1"/>
</dbReference>
<dbReference type="InterPro" id="IPR010610">
    <property type="entry name" value="EryCIII-like_C"/>
</dbReference>
<dbReference type="AlphaFoldDB" id="A0A2J6RAL1"/>
<dbReference type="PANTHER" id="PTHR48050">
    <property type="entry name" value="STEROL 3-BETA-GLUCOSYLTRANSFERASE"/>
    <property type="match status" value="1"/>
</dbReference>
<proteinExistence type="predicted"/>
<evidence type="ECO:0000256" key="1">
    <source>
        <dbReference type="ARBA" id="ARBA00022679"/>
    </source>
</evidence>
<evidence type="ECO:0000313" key="4">
    <source>
        <dbReference type="EMBL" id="PMD35564.1"/>
    </source>
</evidence>
<dbReference type="GO" id="GO:0016758">
    <property type="term" value="F:hexosyltransferase activity"/>
    <property type="evidence" value="ECO:0007669"/>
    <property type="project" value="UniProtKB-ARBA"/>
</dbReference>
<dbReference type="PANTHER" id="PTHR48050:SF13">
    <property type="entry name" value="STEROL 3-BETA-GLUCOSYLTRANSFERASE UGT80A2"/>
    <property type="match status" value="1"/>
</dbReference>
<feature type="region of interest" description="Disordered" evidence="2">
    <location>
        <begin position="1"/>
        <end position="23"/>
    </location>
</feature>
<gene>
    <name evidence="4" type="ORF">L207DRAFT_570077</name>
</gene>
<dbReference type="GO" id="GO:0008194">
    <property type="term" value="F:UDP-glycosyltransferase activity"/>
    <property type="evidence" value="ECO:0007669"/>
    <property type="project" value="InterPro"/>
</dbReference>
<dbReference type="InterPro" id="IPR002213">
    <property type="entry name" value="UDP_glucos_trans"/>
</dbReference>
<reference evidence="4 5" key="1">
    <citation type="submission" date="2016-04" db="EMBL/GenBank/DDBJ databases">
        <title>A degradative enzymes factory behind the ericoid mycorrhizal symbiosis.</title>
        <authorList>
            <consortium name="DOE Joint Genome Institute"/>
            <person name="Martino E."/>
            <person name="Morin E."/>
            <person name="Grelet G."/>
            <person name="Kuo A."/>
            <person name="Kohler A."/>
            <person name="Daghino S."/>
            <person name="Barry K."/>
            <person name="Choi C."/>
            <person name="Cichocki N."/>
            <person name="Clum A."/>
            <person name="Copeland A."/>
            <person name="Hainaut M."/>
            <person name="Haridas S."/>
            <person name="Labutti K."/>
            <person name="Lindquist E."/>
            <person name="Lipzen A."/>
            <person name="Khouja H.-R."/>
            <person name="Murat C."/>
            <person name="Ohm R."/>
            <person name="Olson A."/>
            <person name="Spatafora J."/>
            <person name="Veneault-Fourrey C."/>
            <person name="Henrissat B."/>
            <person name="Grigoriev I."/>
            <person name="Martin F."/>
            <person name="Perotto S."/>
        </authorList>
    </citation>
    <scope>NUCLEOTIDE SEQUENCE [LARGE SCALE GENOMIC DNA]</scope>
    <source>
        <strain evidence="4 5">F</strain>
    </source>
</reference>
<keyword evidence="5" id="KW-1185">Reference proteome</keyword>
<dbReference type="Pfam" id="PF06722">
    <property type="entry name" value="EryCIII-like_C"/>
    <property type="match status" value="1"/>
</dbReference>
<organism evidence="4 5">
    <name type="scientific">Hyaloscypha variabilis (strain UAMH 11265 / GT02V1 / F)</name>
    <name type="common">Meliniomyces variabilis</name>
    <dbReference type="NCBI Taxonomy" id="1149755"/>
    <lineage>
        <taxon>Eukaryota</taxon>
        <taxon>Fungi</taxon>
        <taxon>Dikarya</taxon>
        <taxon>Ascomycota</taxon>
        <taxon>Pezizomycotina</taxon>
        <taxon>Leotiomycetes</taxon>
        <taxon>Helotiales</taxon>
        <taxon>Hyaloscyphaceae</taxon>
        <taxon>Hyaloscypha</taxon>
        <taxon>Hyaloscypha variabilis</taxon>
    </lineage>
</organism>
<feature type="domain" description="Erythromycin biosynthesis protein CIII-like C-terminal" evidence="3">
    <location>
        <begin position="405"/>
        <end position="489"/>
    </location>
</feature>
<feature type="compositionally biased region" description="Polar residues" evidence="2">
    <location>
        <begin position="1"/>
        <end position="10"/>
    </location>
</feature>
<name>A0A2J6RAL1_HYAVF</name>
<protein>
    <submittedName>
        <fullName evidence="4">Glycosyltransferase family 1 protein</fullName>
    </submittedName>
</protein>
<feature type="compositionally biased region" description="Basic and acidic residues" evidence="2">
    <location>
        <begin position="11"/>
        <end position="23"/>
    </location>
</feature>
<dbReference type="EMBL" id="KZ613952">
    <property type="protein sequence ID" value="PMD35564.1"/>
    <property type="molecule type" value="Genomic_DNA"/>
</dbReference>
<dbReference type="Gene3D" id="3.40.50.2000">
    <property type="entry name" value="Glycogen Phosphorylase B"/>
    <property type="match status" value="2"/>
</dbReference>
<evidence type="ECO:0000313" key="5">
    <source>
        <dbReference type="Proteomes" id="UP000235786"/>
    </source>
</evidence>
<keyword evidence="1 4" id="KW-0808">Transferase</keyword>
<dbReference type="CDD" id="cd03784">
    <property type="entry name" value="GT1_Gtf-like"/>
    <property type="match status" value="1"/>
</dbReference>
<dbReference type="InterPro" id="IPR050426">
    <property type="entry name" value="Glycosyltransferase_28"/>
</dbReference>